<organism evidence="6">
    <name type="scientific">uncultured Rubrobacteraceae bacterium</name>
    <dbReference type="NCBI Taxonomy" id="349277"/>
    <lineage>
        <taxon>Bacteria</taxon>
        <taxon>Bacillati</taxon>
        <taxon>Actinomycetota</taxon>
        <taxon>Rubrobacteria</taxon>
        <taxon>Rubrobacterales</taxon>
        <taxon>Rubrobacteraceae</taxon>
        <taxon>environmental samples</taxon>
    </lineage>
</organism>
<evidence type="ECO:0000256" key="3">
    <source>
        <dbReference type="ARBA" id="ARBA00022801"/>
    </source>
</evidence>
<keyword evidence="4" id="KW-0720">Serine protease</keyword>
<dbReference type="GO" id="GO:0008236">
    <property type="term" value="F:serine-type peptidase activity"/>
    <property type="evidence" value="ECO:0007669"/>
    <property type="project" value="UniProtKB-KW"/>
</dbReference>
<gene>
    <name evidence="6" type="ORF">AVDCRST_MAG82-1076</name>
</gene>
<reference evidence="6" key="1">
    <citation type="submission" date="2020-02" db="EMBL/GenBank/DDBJ databases">
        <authorList>
            <person name="Meier V. D."/>
        </authorList>
    </citation>
    <scope>NUCLEOTIDE SEQUENCE</scope>
    <source>
        <strain evidence="6">AVDCRST_MAG82</strain>
    </source>
</reference>
<dbReference type="InterPro" id="IPR029045">
    <property type="entry name" value="ClpP/crotonase-like_dom_sf"/>
</dbReference>
<dbReference type="NCBIfam" id="TIGR00706">
    <property type="entry name" value="SppA_dom"/>
    <property type="match status" value="1"/>
</dbReference>
<dbReference type="AlphaFoldDB" id="A0A6J4PGL2"/>
<feature type="domain" description="Peptidase S49" evidence="5">
    <location>
        <begin position="115"/>
        <end position="261"/>
    </location>
</feature>
<dbReference type="Gene3D" id="3.90.226.10">
    <property type="entry name" value="2-enoyl-CoA Hydratase, Chain A, domain 1"/>
    <property type="match status" value="2"/>
</dbReference>
<dbReference type="InterPro" id="IPR004635">
    <property type="entry name" value="Pept_S49_SppA"/>
</dbReference>
<dbReference type="PANTHER" id="PTHR42987">
    <property type="entry name" value="PEPTIDASE S49"/>
    <property type="match status" value="1"/>
</dbReference>
<evidence type="ECO:0000256" key="4">
    <source>
        <dbReference type="ARBA" id="ARBA00022825"/>
    </source>
</evidence>
<keyword evidence="3 6" id="KW-0378">Hydrolase</keyword>
<dbReference type="EC" id="3.4.21.-" evidence="6"/>
<dbReference type="InterPro" id="IPR002142">
    <property type="entry name" value="Peptidase_S49"/>
</dbReference>
<evidence type="ECO:0000313" key="6">
    <source>
        <dbReference type="EMBL" id="CAA9415543.1"/>
    </source>
</evidence>
<dbReference type="GO" id="GO:0006508">
    <property type="term" value="P:proteolysis"/>
    <property type="evidence" value="ECO:0007669"/>
    <property type="project" value="UniProtKB-KW"/>
</dbReference>
<evidence type="ECO:0000256" key="1">
    <source>
        <dbReference type="ARBA" id="ARBA00008683"/>
    </source>
</evidence>
<proteinExistence type="inferred from homology"/>
<accession>A0A6J4PGL2</accession>
<dbReference type="EMBL" id="CADCVA010000147">
    <property type="protein sequence ID" value="CAA9415543.1"/>
    <property type="molecule type" value="Genomic_DNA"/>
</dbReference>
<dbReference type="PANTHER" id="PTHR42987:SF4">
    <property type="entry name" value="PROTEASE SOHB-RELATED"/>
    <property type="match status" value="1"/>
</dbReference>
<keyword evidence="2 6" id="KW-0645">Protease</keyword>
<comment type="similarity">
    <text evidence="1">Belongs to the peptidase S49 family.</text>
</comment>
<dbReference type="CDD" id="cd07023">
    <property type="entry name" value="S49_Sppa_N_C"/>
    <property type="match status" value="1"/>
</dbReference>
<dbReference type="InterPro" id="IPR047272">
    <property type="entry name" value="S49_SppA_C"/>
</dbReference>
<dbReference type="SUPFAM" id="SSF52096">
    <property type="entry name" value="ClpP/crotonase"/>
    <property type="match status" value="1"/>
</dbReference>
<evidence type="ECO:0000259" key="5">
    <source>
        <dbReference type="Pfam" id="PF01343"/>
    </source>
</evidence>
<protein>
    <submittedName>
        <fullName evidence="6">Protease IV (Signal peptide peptidase)</fullName>
        <ecNumber evidence="6">3.4.21.-</ecNumber>
    </submittedName>
</protein>
<dbReference type="Pfam" id="PF01343">
    <property type="entry name" value="Peptidase_S49"/>
    <property type="match status" value="1"/>
</dbReference>
<name>A0A6J4PGL2_9ACTN</name>
<evidence type="ECO:0000256" key="2">
    <source>
        <dbReference type="ARBA" id="ARBA00022670"/>
    </source>
</evidence>
<sequence length="314" mass="32991">MALGLIGLAVFAVVLILASGLAGGTTAQAVYDEEYVSGDGAAKVAVVPVEGTIASADDSLGGTQPTVTPEGLADALRQASGDPSVAAVVLEVNSPGGGVTASDEMHQGILDFKENTGKPVVISMGDTAASGGYYISTAADRIVANETTLTGSLGVIFQLTNFAEAADKYGIKQEVIKSGKYKDIGNSFREMKPEEREIFQSIVDESYSEFVDVISEGRDIPEERVREIADGRVYSGLQAEELGLVDSFGGLDEASVAAGRLAGTEDTTVVRYVQEPTLTDTLLARLAPQEPQAEQIMEAAGLNLEPKPYYLYRP</sequence>